<proteinExistence type="predicted"/>
<keyword evidence="1" id="KW-0812">Transmembrane</keyword>
<organism evidence="2 3">
    <name type="scientific">Ferrimonas sediminum</name>
    <dbReference type="NCBI Taxonomy" id="718193"/>
    <lineage>
        <taxon>Bacteria</taxon>
        <taxon>Pseudomonadati</taxon>
        <taxon>Pseudomonadota</taxon>
        <taxon>Gammaproteobacteria</taxon>
        <taxon>Alteromonadales</taxon>
        <taxon>Ferrimonadaceae</taxon>
        <taxon>Ferrimonas</taxon>
    </lineage>
</organism>
<evidence type="ECO:0008006" key="4">
    <source>
        <dbReference type="Google" id="ProtNLM"/>
    </source>
</evidence>
<evidence type="ECO:0000256" key="1">
    <source>
        <dbReference type="SAM" id="Phobius"/>
    </source>
</evidence>
<evidence type="ECO:0000313" key="2">
    <source>
        <dbReference type="EMBL" id="SDJ24356.1"/>
    </source>
</evidence>
<evidence type="ECO:0000313" key="3">
    <source>
        <dbReference type="Proteomes" id="UP000199527"/>
    </source>
</evidence>
<name>A0A1G8S580_9GAMM</name>
<dbReference type="AlphaFoldDB" id="A0A1G8S580"/>
<keyword evidence="1" id="KW-0472">Membrane</keyword>
<feature type="transmembrane region" description="Helical" evidence="1">
    <location>
        <begin position="7"/>
        <end position="29"/>
    </location>
</feature>
<accession>A0A1G8S580</accession>
<gene>
    <name evidence="2" type="ORF">SAMN04488540_10674</name>
</gene>
<protein>
    <recommendedName>
        <fullName evidence="4">YnhF family membrane protein</fullName>
    </recommendedName>
</protein>
<dbReference type="Proteomes" id="UP000199527">
    <property type="component" value="Unassembled WGS sequence"/>
</dbReference>
<keyword evidence="1" id="KW-1133">Transmembrane helix</keyword>
<reference evidence="3" key="1">
    <citation type="submission" date="2016-10" db="EMBL/GenBank/DDBJ databases">
        <authorList>
            <person name="Varghese N."/>
            <person name="Submissions S."/>
        </authorList>
    </citation>
    <scope>NUCLEOTIDE SEQUENCE [LARGE SCALE GENOMIC DNA]</scope>
    <source>
        <strain evidence="3">DSM 23317</strain>
    </source>
</reference>
<sequence>MNLNLKLALISSAAILATILLMGLVAISYA</sequence>
<keyword evidence="3" id="KW-1185">Reference proteome</keyword>
<dbReference type="EMBL" id="FNEM01000006">
    <property type="protein sequence ID" value="SDJ24356.1"/>
    <property type="molecule type" value="Genomic_DNA"/>
</dbReference>